<evidence type="ECO:0000256" key="7">
    <source>
        <dbReference type="RuleBase" id="RU363032"/>
    </source>
</evidence>
<accession>A0A9D1K5Z6</accession>
<dbReference type="PROSITE" id="PS50928">
    <property type="entry name" value="ABC_TM1"/>
    <property type="match status" value="1"/>
</dbReference>
<dbReference type="CDD" id="cd06261">
    <property type="entry name" value="TM_PBP2"/>
    <property type="match status" value="1"/>
</dbReference>
<dbReference type="GO" id="GO:0055085">
    <property type="term" value="P:transmembrane transport"/>
    <property type="evidence" value="ECO:0007669"/>
    <property type="project" value="InterPro"/>
</dbReference>
<feature type="transmembrane region" description="Helical" evidence="7">
    <location>
        <begin position="20"/>
        <end position="43"/>
    </location>
</feature>
<dbReference type="PANTHER" id="PTHR43227:SF11">
    <property type="entry name" value="BLL4140 PROTEIN"/>
    <property type="match status" value="1"/>
</dbReference>
<dbReference type="EMBL" id="DVJN01000152">
    <property type="protein sequence ID" value="HIS92831.1"/>
    <property type="molecule type" value="Genomic_DNA"/>
</dbReference>
<evidence type="ECO:0000256" key="1">
    <source>
        <dbReference type="ARBA" id="ARBA00004651"/>
    </source>
</evidence>
<evidence type="ECO:0000256" key="2">
    <source>
        <dbReference type="ARBA" id="ARBA00022448"/>
    </source>
</evidence>
<evidence type="ECO:0000313" key="9">
    <source>
        <dbReference type="EMBL" id="HIS92831.1"/>
    </source>
</evidence>
<keyword evidence="5 7" id="KW-1133">Transmembrane helix</keyword>
<sequence length="307" mass="35194">MKSKRHLAREIHHNWQSYLLLLPACLYVFVYGYCTLPYALIAFKDYNYRDGLLGSPWNGFDNFRFFFNSTDVWNVTWNTVKLNALFLVFTLGCAVLLAIMLNELHCRRYKKLSQTIMILPNLLSWVVISYVVYGILGYQYGYLNATLKSLGGAAKNWYNMPEIWTFVLVLVRVWQGSGYNMVVFLAALTGMDDSISEAALIDGATRLQRIWYITLPLLLPTICIMALMSIGRIFNGDFGMIYALVGDNGILLPYVDVIDTYVYRMLRQLGEPSWATAVGLWQSLMGFIMIFASNWIVRRKFADGALF</sequence>
<dbReference type="AlphaFoldDB" id="A0A9D1K5Z6"/>
<keyword evidence="4 7" id="KW-0812">Transmembrane</keyword>
<evidence type="ECO:0000313" key="10">
    <source>
        <dbReference type="Proteomes" id="UP000824140"/>
    </source>
</evidence>
<dbReference type="InterPro" id="IPR035906">
    <property type="entry name" value="MetI-like_sf"/>
</dbReference>
<evidence type="ECO:0000259" key="8">
    <source>
        <dbReference type="PROSITE" id="PS50928"/>
    </source>
</evidence>
<feature type="domain" description="ABC transmembrane type-1" evidence="8">
    <location>
        <begin position="76"/>
        <end position="293"/>
    </location>
</feature>
<feature type="transmembrane region" description="Helical" evidence="7">
    <location>
        <begin position="210"/>
        <end position="234"/>
    </location>
</feature>
<evidence type="ECO:0000256" key="3">
    <source>
        <dbReference type="ARBA" id="ARBA00022475"/>
    </source>
</evidence>
<dbReference type="InterPro" id="IPR050809">
    <property type="entry name" value="UgpAE/MalFG_permease"/>
</dbReference>
<dbReference type="Gene3D" id="1.10.3720.10">
    <property type="entry name" value="MetI-like"/>
    <property type="match status" value="1"/>
</dbReference>
<reference evidence="9" key="1">
    <citation type="submission" date="2020-10" db="EMBL/GenBank/DDBJ databases">
        <authorList>
            <person name="Gilroy R."/>
        </authorList>
    </citation>
    <scope>NUCLEOTIDE SEQUENCE</scope>
    <source>
        <strain evidence="9">13766</strain>
    </source>
</reference>
<keyword evidence="2 7" id="KW-0813">Transport</keyword>
<keyword evidence="3" id="KW-1003">Cell membrane</keyword>
<gene>
    <name evidence="9" type="ORF">IAA84_07460</name>
</gene>
<keyword evidence="6 7" id="KW-0472">Membrane</keyword>
<proteinExistence type="inferred from homology"/>
<feature type="transmembrane region" description="Helical" evidence="7">
    <location>
        <begin position="163"/>
        <end position="189"/>
    </location>
</feature>
<protein>
    <submittedName>
        <fullName evidence="9">Sugar ABC transporter permease</fullName>
    </submittedName>
</protein>
<dbReference type="InterPro" id="IPR000515">
    <property type="entry name" value="MetI-like"/>
</dbReference>
<feature type="transmembrane region" description="Helical" evidence="7">
    <location>
        <begin position="274"/>
        <end position="297"/>
    </location>
</feature>
<name>A0A9D1K5Z6_9FIRM</name>
<comment type="similarity">
    <text evidence="7">Belongs to the binding-protein-dependent transport system permease family.</text>
</comment>
<evidence type="ECO:0000256" key="6">
    <source>
        <dbReference type="ARBA" id="ARBA00023136"/>
    </source>
</evidence>
<comment type="subcellular location">
    <subcellularLocation>
        <location evidence="1 7">Cell membrane</location>
        <topology evidence="1 7">Multi-pass membrane protein</topology>
    </subcellularLocation>
</comment>
<dbReference type="GO" id="GO:0005886">
    <property type="term" value="C:plasma membrane"/>
    <property type="evidence" value="ECO:0007669"/>
    <property type="project" value="UniProtKB-SubCell"/>
</dbReference>
<dbReference type="SUPFAM" id="SSF161098">
    <property type="entry name" value="MetI-like"/>
    <property type="match status" value="1"/>
</dbReference>
<feature type="transmembrane region" description="Helical" evidence="7">
    <location>
        <begin position="82"/>
        <end position="101"/>
    </location>
</feature>
<comment type="caution">
    <text evidence="9">The sequence shown here is derived from an EMBL/GenBank/DDBJ whole genome shotgun (WGS) entry which is preliminary data.</text>
</comment>
<dbReference type="PANTHER" id="PTHR43227">
    <property type="entry name" value="BLL4140 PROTEIN"/>
    <property type="match status" value="1"/>
</dbReference>
<feature type="transmembrane region" description="Helical" evidence="7">
    <location>
        <begin position="122"/>
        <end position="143"/>
    </location>
</feature>
<evidence type="ECO:0000256" key="5">
    <source>
        <dbReference type="ARBA" id="ARBA00022989"/>
    </source>
</evidence>
<dbReference type="Proteomes" id="UP000824140">
    <property type="component" value="Unassembled WGS sequence"/>
</dbReference>
<dbReference type="Pfam" id="PF00528">
    <property type="entry name" value="BPD_transp_1"/>
    <property type="match status" value="1"/>
</dbReference>
<reference evidence="9" key="2">
    <citation type="journal article" date="2021" name="PeerJ">
        <title>Extensive microbial diversity within the chicken gut microbiome revealed by metagenomics and culture.</title>
        <authorList>
            <person name="Gilroy R."/>
            <person name="Ravi A."/>
            <person name="Getino M."/>
            <person name="Pursley I."/>
            <person name="Horton D.L."/>
            <person name="Alikhan N.F."/>
            <person name="Baker D."/>
            <person name="Gharbi K."/>
            <person name="Hall N."/>
            <person name="Watson M."/>
            <person name="Adriaenssens E.M."/>
            <person name="Foster-Nyarko E."/>
            <person name="Jarju S."/>
            <person name="Secka A."/>
            <person name="Antonio M."/>
            <person name="Oren A."/>
            <person name="Chaudhuri R.R."/>
            <person name="La Ragione R."/>
            <person name="Hildebrand F."/>
            <person name="Pallen M.J."/>
        </authorList>
    </citation>
    <scope>NUCLEOTIDE SEQUENCE</scope>
    <source>
        <strain evidence="9">13766</strain>
    </source>
</reference>
<evidence type="ECO:0000256" key="4">
    <source>
        <dbReference type="ARBA" id="ARBA00022692"/>
    </source>
</evidence>
<organism evidence="9 10">
    <name type="scientific">Candidatus Alectryocaccomicrobium excrementavium</name>
    <dbReference type="NCBI Taxonomy" id="2840668"/>
    <lineage>
        <taxon>Bacteria</taxon>
        <taxon>Bacillati</taxon>
        <taxon>Bacillota</taxon>
        <taxon>Clostridia</taxon>
        <taxon>Candidatus Alectryocaccomicrobium</taxon>
    </lineage>
</organism>